<keyword evidence="1" id="KW-1133">Transmembrane helix</keyword>
<evidence type="ECO:0000256" key="1">
    <source>
        <dbReference type="SAM" id="Phobius"/>
    </source>
</evidence>
<comment type="caution">
    <text evidence="2">The sequence shown here is derived from an EMBL/GenBank/DDBJ whole genome shotgun (WGS) entry which is preliminary data.</text>
</comment>
<evidence type="ECO:0000313" key="3">
    <source>
        <dbReference type="Proteomes" id="UP000719942"/>
    </source>
</evidence>
<sequence length="147" mass="16128">MKRTSVPVNSFFVEMILVILFFAISVTVTLQLFVQANNRAHQSSDLSTAVIQAENIAEQVSALSSPDQLPEALKTAKQESGGSYRLNYNQEWKPTASDPRYTVDVTLKKSPSEGGTMVTAKIAVSRIKNGGEDSLYSLRSAKYLPQN</sequence>
<evidence type="ECO:0008006" key="4">
    <source>
        <dbReference type="Google" id="ProtNLM"/>
    </source>
</evidence>
<gene>
    <name evidence="2" type="ORF">J5W02_08920</name>
</gene>
<feature type="transmembrane region" description="Helical" evidence="1">
    <location>
        <begin position="12"/>
        <end position="34"/>
    </location>
</feature>
<protein>
    <recommendedName>
        <fullName evidence="4">Type II secretion system protein</fullName>
    </recommendedName>
</protein>
<keyword evidence="1" id="KW-0812">Transmembrane</keyword>
<keyword evidence="1" id="KW-0472">Membrane</keyword>
<evidence type="ECO:0000313" key="2">
    <source>
        <dbReference type="EMBL" id="MBW7572935.1"/>
    </source>
</evidence>
<name>A0ABS7DNQ6_9FIRM</name>
<dbReference type="Proteomes" id="UP000719942">
    <property type="component" value="Unassembled WGS sequence"/>
</dbReference>
<reference evidence="2 3" key="1">
    <citation type="submission" date="2021-03" db="EMBL/GenBank/DDBJ databases">
        <title>Caproiciproducens sp. nov. isolated from feces of cow.</title>
        <authorList>
            <person name="Choi J.-Y."/>
        </authorList>
    </citation>
    <scope>NUCLEOTIDE SEQUENCE [LARGE SCALE GENOMIC DNA]</scope>
    <source>
        <strain evidence="2 3">AGMB10547</strain>
    </source>
</reference>
<accession>A0ABS7DNQ6</accession>
<keyword evidence="3" id="KW-1185">Reference proteome</keyword>
<dbReference type="RefSeq" id="WP_219965350.1">
    <property type="nucleotide sequence ID" value="NZ_JAGFNZ010000003.1"/>
</dbReference>
<dbReference type="EMBL" id="JAGFNZ010000003">
    <property type="protein sequence ID" value="MBW7572935.1"/>
    <property type="molecule type" value="Genomic_DNA"/>
</dbReference>
<proteinExistence type="predicted"/>
<organism evidence="2 3">
    <name type="scientific">Caproiciproducens faecalis</name>
    <dbReference type="NCBI Taxonomy" id="2820301"/>
    <lineage>
        <taxon>Bacteria</taxon>
        <taxon>Bacillati</taxon>
        <taxon>Bacillota</taxon>
        <taxon>Clostridia</taxon>
        <taxon>Eubacteriales</taxon>
        <taxon>Acutalibacteraceae</taxon>
        <taxon>Caproiciproducens</taxon>
    </lineage>
</organism>